<keyword evidence="3" id="KW-0687">Ribonucleoprotein</keyword>
<dbReference type="FunFam" id="2.30.30.30:FF:000009">
    <property type="entry name" value="60S ribosomal protein L26"/>
    <property type="match status" value="1"/>
</dbReference>
<dbReference type="Pfam" id="PF00467">
    <property type="entry name" value="KOW"/>
    <property type="match status" value="1"/>
</dbReference>
<evidence type="ECO:0000256" key="2">
    <source>
        <dbReference type="ARBA" id="ARBA00022980"/>
    </source>
</evidence>
<protein>
    <submittedName>
        <fullName evidence="6">Ribosomal protein L24</fullName>
    </submittedName>
</protein>
<dbReference type="Gene3D" id="2.30.30.30">
    <property type="match status" value="1"/>
</dbReference>
<dbReference type="OrthoDB" id="1688503at2759"/>
<sequence>MAVRNQSLASSRSKSRKAHFQAPSSERRVIMSAPLSKELRQEKNEDTNSNRDCYYQVRSIPIRVGDYVTITRGSQKGREGKVTSSYRLKYVIHVERVVREKTNGQSVPIPISASKVVITKLHMDKDREDILARMAKGREAVQAKSA</sequence>
<accession>A0A319DBL1</accession>
<dbReference type="GO" id="GO:0015934">
    <property type="term" value="C:large ribosomal subunit"/>
    <property type="evidence" value="ECO:0007669"/>
    <property type="project" value="InterPro"/>
</dbReference>
<dbReference type="SUPFAM" id="SSF50104">
    <property type="entry name" value="Translation proteins SH3-like domain"/>
    <property type="match status" value="1"/>
</dbReference>
<comment type="similarity">
    <text evidence="1">Belongs to the universal ribosomal protein uL24 family.</text>
</comment>
<keyword evidence="2 6" id="KW-0689">Ribosomal protein</keyword>
<feature type="compositionally biased region" description="Basic and acidic residues" evidence="4">
    <location>
        <begin position="37"/>
        <end position="49"/>
    </location>
</feature>
<gene>
    <name evidence="6" type="ORF">BO71DRAFT_483705</name>
</gene>
<feature type="domain" description="KOW" evidence="5">
    <location>
        <begin position="61"/>
        <end position="88"/>
    </location>
</feature>
<dbReference type="AlphaFoldDB" id="A0A319DBL1"/>
<feature type="region of interest" description="Disordered" evidence="4">
    <location>
        <begin position="1"/>
        <end position="51"/>
    </location>
</feature>
<evidence type="ECO:0000256" key="1">
    <source>
        <dbReference type="ARBA" id="ARBA00010618"/>
    </source>
</evidence>
<dbReference type="VEuPathDB" id="FungiDB:BO71DRAFT_483705"/>
<evidence type="ECO:0000313" key="7">
    <source>
        <dbReference type="Proteomes" id="UP000247810"/>
    </source>
</evidence>
<proteinExistence type="inferred from homology"/>
<dbReference type="GO" id="GO:0006412">
    <property type="term" value="P:translation"/>
    <property type="evidence" value="ECO:0007669"/>
    <property type="project" value="InterPro"/>
</dbReference>
<evidence type="ECO:0000313" key="6">
    <source>
        <dbReference type="EMBL" id="PYH94544.1"/>
    </source>
</evidence>
<dbReference type="PANTHER" id="PTHR11143">
    <property type="entry name" value="60S RIBOSOMAL PROTEIN L26 FAMILY MEMBER"/>
    <property type="match status" value="1"/>
</dbReference>
<dbReference type="GO" id="GO:0003723">
    <property type="term" value="F:RNA binding"/>
    <property type="evidence" value="ECO:0007669"/>
    <property type="project" value="InterPro"/>
</dbReference>
<dbReference type="InterPro" id="IPR014722">
    <property type="entry name" value="Rib_uL2_dom2"/>
</dbReference>
<evidence type="ECO:0000259" key="5">
    <source>
        <dbReference type="SMART" id="SM00739"/>
    </source>
</evidence>
<dbReference type="Pfam" id="PF16906">
    <property type="entry name" value="Ribosomal_L26"/>
    <property type="match status" value="1"/>
</dbReference>
<name>A0A319DBL1_9EURO</name>
<dbReference type="GO" id="GO:0003735">
    <property type="term" value="F:structural constituent of ribosome"/>
    <property type="evidence" value="ECO:0007669"/>
    <property type="project" value="InterPro"/>
</dbReference>
<dbReference type="InterPro" id="IPR005824">
    <property type="entry name" value="KOW"/>
</dbReference>
<dbReference type="EMBL" id="KZ825869">
    <property type="protein sequence ID" value="PYH94544.1"/>
    <property type="molecule type" value="Genomic_DNA"/>
</dbReference>
<reference evidence="6 7" key="1">
    <citation type="submission" date="2018-02" db="EMBL/GenBank/DDBJ databases">
        <title>The genomes of Aspergillus section Nigri reveals drivers in fungal speciation.</title>
        <authorList>
            <consortium name="DOE Joint Genome Institute"/>
            <person name="Vesth T.C."/>
            <person name="Nybo J."/>
            <person name="Theobald S."/>
            <person name="Brandl J."/>
            <person name="Frisvad J.C."/>
            <person name="Nielsen K.F."/>
            <person name="Lyhne E.K."/>
            <person name="Kogle M.E."/>
            <person name="Kuo A."/>
            <person name="Riley R."/>
            <person name="Clum A."/>
            <person name="Nolan M."/>
            <person name="Lipzen A."/>
            <person name="Salamov A."/>
            <person name="Henrissat B."/>
            <person name="Wiebenga A."/>
            <person name="De vries R.P."/>
            <person name="Grigoriev I.V."/>
            <person name="Mortensen U.H."/>
            <person name="Andersen M.R."/>
            <person name="Baker S.E."/>
        </authorList>
    </citation>
    <scope>NUCLEOTIDE SEQUENCE [LARGE SCALE GENOMIC DNA]</scope>
    <source>
        <strain evidence="6 7">CBS 707.79</strain>
    </source>
</reference>
<dbReference type="InterPro" id="IPR005756">
    <property type="entry name" value="Ribosomal_uL24_euk/arc"/>
</dbReference>
<organism evidence="6 7">
    <name type="scientific">Aspergillus ellipticus CBS 707.79</name>
    <dbReference type="NCBI Taxonomy" id="1448320"/>
    <lineage>
        <taxon>Eukaryota</taxon>
        <taxon>Fungi</taxon>
        <taxon>Dikarya</taxon>
        <taxon>Ascomycota</taxon>
        <taxon>Pezizomycotina</taxon>
        <taxon>Eurotiomycetes</taxon>
        <taxon>Eurotiomycetidae</taxon>
        <taxon>Eurotiales</taxon>
        <taxon>Aspergillaceae</taxon>
        <taxon>Aspergillus</taxon>
        <taxon>Aspergillus subgen. Circumdati</taxon>
    </lineage>
</organism>
<dbReference type="Proteomes" id="UP000247810">
    <property type="component" value="Unassembled WGS sequence"/>
</dbReference>
<evidence type="ECO:0000256" key="4">
    <source>
        <dbReference type="SAM" id="MobiDB-lite"/>
    </source>
</evidence>
<dbReference type="NCBIfam" id="TIGR01080">
    <property type="entry name" value="rplX_A_E"/>
    <property type="match status" value="1"/>
</dbReference>
<dbReference type="CDD" id="cd06089">
    <property type="entry name" value="KOW_RPL26"/>
    <property type="match status" value="1"/>
</dbReference>
<dbReference type="SMART" id="SM00739">
    <property type="entry name" value="KOW"/>
    <property type="match status" value="1"/>
</dbReference>
<evidence type="ECO:0000256" key="3">
    <source>
        <dbReference type="ARBA" id="ARBA00023274"/>
    </source>
</evidence>
<dbReference type="InterPro" id="IPR041988">
    <property type="entry name" value="Ribosomal_uL24_KOW"/>
</dbReference>
<dbReference type="STRING" id="1448320.A0A319DBL1"/>
<dbReference type="InterPro" id="IPR008991">
    <property type="entry name" value="Translation_prot_SH3-like_sf"/>
</dbReference>
<keyword evidence="7" id="KW-1185">Reference proteome</keyword>